<dbReference type="EMBL" id="CP003788">
    <property type="protein sequence ID" value="AFR09907.1"/>
    <property type="molecule type" value="Genomic_DNA"/>
</dbReference>
<evidence type="ECO:0000313" key="2">
    <source>
        <dbReference type="Proteomes" id="UP000003779"/>
    </source>
</evidence>
<name>J7LH09_NOCAA</name>
<sequence length="37" mass="4008">MATSVSFGAPASSHVHDLRFHPLAEWGWGWAVPMTGI</sequence>
<evidence type="ECO:0000313" key="1">
    <source>
        <dbReference type="EMBL" id="AFR09907.1"/>
    </source>
</evidence>
<dbReference type="STRING" id="1205910.B005_0141"/>
<dbReference type="Proteomes" id="UP000003779">
    <property type="component" value="Chromosome"/>
</dbReference>
<dbReference type="KEGG" id="nal:B005_0141"/>
<accession>J7LH09</accession>
<dbReference type="HOGENOM" id="CLU_3346443_0_0_11"/>
<organism evidence="1 2">
    <name type="scientific">Nocardiopsis alba (strain ATCC BAA-2165 / BE74)</name>
    <dbReference type="NCBI Taxonomy" id="1205910"/>
    <lineage>
        <taxon>Bacteria</taxon>
        <taxon>Bacillati</taxon>
        <taxon>Actinomycetota</taxon>
        <taxon>Actinomycetes</taxon>
        <taxon>Streptosporangiales</taxon>
        <taxon>Nocardiopsidaceae</taxon>
        <taxon>Nocardiopsis</taxon>
    </lineage>
</organism>
<reference evidence="1 2" key="1">
    <citation type="journal article" date="2012" name="J. Bacteriol.">
        <title>Whole-Genome Sequence of Nocardiopsis alba Strain ATCC BAA-2165, Associated with Honeybees.</title>
        <authorList>
            <person name="Qiao J."/>
            <person name="Chen L."/>
            <person name="Li Y."/>
            <person name="Wang J."/>
            <person name="Zhang W."/>
            <person name="Chen S."/>
        </authorList>
    </citation>
    <scope>NUCLEOTIDE SEQUENCE [LARGE SCALE GENOMIC DNA]</scope>
    <source>
        <strain evidence="2">ATCC BAA-2165 / BE74</strain>
    </source>
</reference>
<proteinExistence type="predicted"/>
<dbReference type="AlphaFoldDB" id="J7LH09"/>
<reference evidence="2" key="2">
    <citation type="submission" date="2012-08" db="EMBL/GenBank/DDBJ databases">
        <title>Whole-genome sequence of Nocardiopsis alba strain ATCC BAA-2165 associated with honeybees.</title>
        <authorList>
            <person name="Qiao J."/>
            <person name="Chen L."/>
            <person name="Li Y."/>
            <person name="Wang J."/>
            <person name="Zhang W."/>
            <person name="Chen S."/>
        </authorList>
    </citation>
    <scope>NUCLEOTIDE SEQUENCE [LARGE SCALE GENOMIC DNA]</scope>
    <source>
        <strain evidence="2">ATCC BAA-2165 / BE74</strain>
    </source>
</reference>
<gene>
    <name evidence="1" type="ordered locus">B005_0141</name>
</gene>
<protein>
    <submittedName>
        <fullName evidence="1">Uncharacterized protein</fullName>
    </submittedName>
</protein>